<evidence type="ECO:0000313" key="2">
    <source>
        <dbReference type="Proteomes" id="UP000004274"/>
    </source>
</evidence>
<proteinExistence type="predicted"/>
<gene>
    <name evidence="1" type="ORF">HMPREF9960_0934</name>
</gene>
<sequence length="41" mass="4858">MDLFFCFAEQFEGMAIGNQLDHLAALAFIRKMRIVWSFIYL</sequence>
<accession>A0AAV3EGJ6</accession>
<protein>
    <submittedName>
        <fullName evidence="1">Uncharacterized protein</fullName>
    </submittedName>
</protein>
<dbReference type="AlphaFoldDB" id="A0AAV3EGJ6"/>
<dbReference type="Proteomes" id="UP000004274">
    <property type="component" value="Unassembled WGS sequence"/>
</dbReference>
<name>A0AAV3EGJ6_STRCR</name>
<comment type="caution">
    <text evidence="1">The sequence shown here is derived from an EMBL/GenBank/DDBJ whole genome shotgun (WGS) entry which is preliminary data.</text>
</comment>
<organism evidence="1 2">
    <name type="scientific">Streptococcus cristatus ATCC 51100</name>
    <dbReference type="NCBI Taxonomy" id="889201"/>
    <lineage>
        <taxon>Bacteria</taxon>
        <taxon>Bacillati</taxon>
        <taxon>Bacillota</taxon>
        <taxon>Bacilli</taxon>
        <taxon>Lactobacillales</taxon>
        <taxon>Streptococcaceae</taxon>
        <taxon>Streptococcus</taxon>
    </lineage>
</organism>
<dbReference type="EMBL" id="AFUE01000005">
    <property type="protein sequence ID" value="EGU68558.1"/>
    <property type="molecule type" value="Genomic_DNA"/>
</dbReference>
<evidence type="ECO:0000313" key="1">
    <source>
        <dbReference type="EMBL" id="EGU68558.1"/>
    </source>
</evidence>
<reference evidence="1 2" key="1">
    <citation type="submission" date="2011-05" db="EMBL/GenBank/DDBJ databases">
        <authorList>
            <person name="Durkin A.S."/>
            <person name="McCorrison J."/>
            <person name="Torralba M."/>
            <person name="Gillis M."/>
            <person name="Methe B."/>
            <person name="Sutton G."/>
            <person name="Nelson K.E."/>
        </authorList>
    </citation>
    <scope>NUCLEOTIDE SEQUENCE [LARGE SCALE GENOMIC DNA]</scope>
    <source>
        <strain evidence="1 2">ATCC 51100</strain>
    </source>
</reference>